<name>A0A0C9YKB0_9AGAM</name>
<evidence type="ECO:0000313" key="1">
    <source>
        <dbReference type="EMBL" id="KIK17066.1"/>
    </source>
</evidence>
<dbReference type="AlphaFoldDB" id="A0A0C9YKB0"/>
<gene>
    <name evidence="1" type="ORF">PISMIDRAFT_237246</name>
</gene>
<dbReference type="Proteomes" id="UP000054018">
    <property type="component" value="Unassembled WGS sequence"/>
</dbReference>
<proteinExistence type="predicted"/>
<dbReference type="HOGENOM" id="CLU_3033262_0_0_1"/>
<evidence type="ECO:0000313" key="2">
    <source>
        <dbReference type="Proteomes" id="UP000054018"/>
    </source>
</evidence>
<protein>
    <submittedName>
        <fullName evidence="1">Uncharacterized protein</fullName>
    </submittedName>
</protein>
<dbReference type="EMBL" id="KN833839">
    <property type="protein sequence ID" value="KIK17066.1"/>
    <property type="molecule type" value="Genomic_DNA"/>
</dbReference>
<keyword evidence="2" id="KW-1185">Reference proteome</keyword>
<organism evidence="1 2">
    <name type="scientific">Pisolithus microcarpus 441</name>
    <dbReference type="NCBI Taxonomy" id="765257"/>
    <lineage>
        <taxon>Eukaryota</taxon>
        <taxon>Fungi</taxon>
        <taxon>Dikarya</taxon>
        <taxon>Basidiomycota</taxon>
        <taxon>Agaricomycotina</taxon>
        <taxon>Agaricomycetes</taxon>
        <taxon>Agaricomycetidae</taxon>
        <taxon>Boletales</taxon>
        <taxon>Sclerodermatineae</taxon>
        <taxon>Pisolithaceae</taxon>
        <taxon>Pisolithus</taxon>
    </lineage>
</organism>
<reference evidence="2" key="2">
    <citation type="submission" date="2015-01" db="EMBL/GenBank/DDBJ databases">
        <title>Evolutionary Origins and Diversification of the Mycorrhizal Mutualists.</title>
        <authorList>
            <consortium name="DOE Joint Genome Institute"/>
            <consortium name="Mycorrhizal Genomics Consortium"/>
            <person name="Kohler A."/>
            <person name="Kuo A."/>
            <person name="Nagy L.G."/>
            <person name="Floudas D."/>
            <person name="Copeland A."/>
            <person name="Barry K.W."/>
            <person name="Cichocki N."/>
            <person name="Veneault-Fourrey C."/>
            <person name="LaButti K."/>
            <person name="Lindquist E.A."/>
            <person name="Lipzen A."/>
            <person name="Lundell T."/>
            <person name="Morin E."/>
            <person name="Murat C."/>
            <person name="Riley R."/>
            <person name="Ohm R."/>
            <person name="Sun H."/>
            <person name="Tunlid A."/>
            <person name="Henrissat B."/>
            <person name="Grigoriev I.V."/>
            <person name="Hibbett D.S."/>
            <person name="Martin F."/>
        </authorList>
    </citation>
    <scope>NUCLEOTIDE SEQUENCE [LARGE SCALE GENOMIC DNA]</scope>
    <source>
        <strain evidence="2">441</strain>
    </source>
</reference>
<accession>A0A0C9YKB0</accession>
<sequence length="55" mass="6468">MMVGYSIRPKLWKKQGRGQRRDCAMVIAPEGWKSLISIPTTEVRRLTSIWYVFIL</sequence>
<reference evidence="1 2" key="1">
    <citation type="submission" date="2014-04" db="EMBL/GenBank/DDBJ databases">
        <authorList>
            <consortium name="DOE Joint Genome Institute"/>
            <person name="Kuo A."/>
            <person name="Kohler A."/>
            <person name="Costa M.D."/>
            <person name="Nagy L.G."/>
            <person name="Floudas D."/>
            <person name="Copeland A."/>
            <person name="Barry K.W."/>
            <person name="Cichocki N."/>
            <person name="Veneault-Fourrey C."/>
            <person name="LaButti K."/>
            <person name="Lindquist E.A."/>
            <person name="Lipzen A."/>
            <person name="Lundell T."/>
            <person name="Morin E."/>
            <person name="Murat C."/>
            <person name="Sun H."/>
            <person name="Tunlid A."/>
            <person name="Henrissat B."/>
            <person name="Grigoriev I.V."/>
            <person name="Hibbett D.S."/>
            <person name="Martin F."/>
            <person name="Nordberg H.P."/>
            <person name="Cantor M.N."/>
            <person name="Hua S.X."/>
        </authorList>
    </citation>
    <scope>NUCLEOTIDE SEQUENCE [LARGE SCALE GENOMIC DNA]</scope>
    <source>
        <strain evidence="1 2">441</strain>
    </source>
</reference>